<evidence type="ECO:0000313" key="2">
    <source>
        <dbReference type="EMBL" id="NKY96387.1"/>
    </source>
</evidence>
<organism evidence="2 3">
    <name type="scientific">Nocardiopsis alborubida</name>
    <dbReference type="NCBI Taxonomy" id="146802"/>
    <lineage>
        <taxon>Bacteria</taxon>
        <taxon>Bacillati</taxon>
        <taxon>Actinomycetota</taxon>
        <taxon>Actinomycetes</taxon>
        <taxon>Streptosporangiales</taxon>
        <taxon>Nocardiopsidaceae</taxon>
        <taxon>Nocardiopsis</taxon>
    </lineage>
</organism>
<dbReference type="GO" id="GO:0003677">
    <property type="term" value="F:DNA binding"/>
    <property type="evidence" value="ECO:0007669"/>
    <property type="project" value="InterPro"/>
</dbReference>
<dbReference type="EMBL" id="JAAXPG010000001">
    <property type="protein sequence ID" value="NKY96387.1"/>
    <property type="molecule type" value="Genomic_DNA"/>
</dbReference>
<dbReference type="Proteomes" id="UP000553209">
    <property type="component" value="Unassembled WGS sequence"/>
</dbReference>
<dbReference type="PROSITE" id="PS50943">
    <property type="entry name" value="HTH_CROC1"/>
    <property type="match status" value="1"/>
</dbReference>
<dbReference type="SUPFAM" id="SSF47413">
    <property type="entry name" value="lambda repressor-like DNA-binding domains"/>
    <property type="match status" value="1"/>
</dbReference>
<sequence length="274" mass="31093">MRDARIRNGITATNAASVAGFAQGTLTKYERAENPFPKTVVYRLADFYGLDPEVRDKLVDLAGQRTLGWWQVYKDIPDWFATYVAFESEALEVSTYQDSVIPGLLQTPDYARALLASDVRSGTFEQIEAQVEVRTQRQARLTGENPLRLHTVFNEAALHRPGGDTETMRRQLEFLIERAELDNIRLQVLPFDAGVHTASETSFMIMKFPDLLENVEIGDLVYIEYRLGSLYLEEASETEAFQETFEHVHNVALSPPASIELIQQVIETRYARNA</sequence>
<gene>
    <name evidence="2" type="ORF">HGB44_01670</name>
</gene>
<evidence type="ECO:0000259" key="1">
    <source>
        <dbReference type="PROSITE" id="PS50943"/>
    </source>
</evidence>
<keyword evidence="3" id="KW-1185">Reference proteome</keyword>
<comment type="caution">
    <text evidence="2">The sequence shown here is derived from an EMBL/GenBank/DDBJ whole genome shotgun (WGS) entry which is preliminary data.</text>
</comment>
<dbReference type="Gene3D" id="1.10.260.40">
    <property type="entry name" value="lambda repressor-like DNA-binding domains"/>
    <property type="match status" value="1"/>
</dbReference>
<dbReference type="InterPro" id="IPR043917">
    <property type="entry name" value="DUF5753"/>
</dbReference>
<dbReference type="Pfam" id="PF19054">
    <property type="entry name" value="DUF5753"/>
    <property type="match status" value="1"/>
</dbReference>
<name>A0A7X6M864_9ACTN</name>
<dbReference type="InterPro" id="IPR001387">
    <property type="entry name" value="Cro/C1-type_HTH"/>
</dbReference>
<dbReference type="CDD" id="cd00093">
    <property type="entry name" value="HTH_XRE"/>
    <property type="match status" value="1"/>
</dbReference>
<protein>
    <submittedName>
        <fullName evidence="2">Helix-turn-helix domain-containing protein</fullName>
    </submittedName>
</protein>
<evidence type="ECO:0000313" key="3">
    <source>
        <dbReference type="Proteomes" id="UP000553209"/>
    </source>
</evidence>
<dbReference type="Pfam" id="PF13560">
    <property type="entry name" value="HTH_31"/>
    <property type="match status" value="1"/>
</dbReference>
<proteinExistence type="predicted"/>
<accession>A0A7X6M864</accession>
<feature type="domain" description="HTH cro/C1-type" evidence="1">
    <location>
        <begin position="1"/>
        <end position="55"/>
    </location>
</feature>
<reference evidence="2 3" key="1">
    <citation type="submission" date="2020-04" db="EMBL/GenBank/DDBJ databases">
        <title>MicrobeNet Type strains.</title>
        <authorList>
            <person name="Nicholson A.C."/>
        </authorList>
    </citation>
    <scope>NUCLEOTIDE SEQUENCE [LARGE SCALE GENOMIC DNA]</scope>
    <source>
        <strain evidence="2 3">ATCC 23612</strain>
    </source>
</reference>
<dbReference type="InterPro" id="IPR010982">
    <property type="entry name" value="Lambda_DNA-bd_dom_sf"/>
</dbReference>
<dbReference type="AlphaFoldDB" id="A0A7X6M864"/>